<gene>
    <name evidence="2" type="ORF">FOQG_18402</name>
</gene>
<evidence type="ECO:0000313" key="2">
    <source>
        <dbReference type="EMBL" id="EXK76871.1"/>
    </source>
</evidence>
<dbReference type="Proteomes" id="UP000030663">
    <property type="component" value="Unassembled WGS sequence"/>
</dbReference>
<dbReference type="HOGENOM" id="CLU_1938275_0_0_1"/>
<protein>
    <submittedName>
        <fullName evidence="2">Uncharacterized protein</fullName>
    </submittedName>
</protein>
<feature type="compositionally biased region" description="Polar residues" evidence="1">
    <location>
        <begin position="59"/>
        <end position="68"/>
    </location>
</feature>
<proteinExistence type="predicted"/>
<sequence length="130" mass="14446">MRWPTSRVTVAGHPKISILRLHYPYSERASLVGRPRQIQLCKPWISRSRLAGAAEIAESNVTDGSQPVSAAKNTRNRALATNANDRSGTKGRVSTRNSPEMARAIAAPLRSANPQKHILRPRHQRQSHKL</sequence>
<name>X0B541_FUSOX</name>
<feature type="compositionally biased region" description="Basic residues" evidence="1">
    <location>
        <begin position="117"/>
        <end position="130"/>
    </location>
</feature>
<dbReference type="EMBL" id="KI979437">
    <property type="protein sequence ID" value="EXK76871.1"/>
    <property type="molecule type" value="Genomic_DNA"/>
</dbReference>
<keyword evidence="3" id="KW-1185">Reference proteome</keyword>
<feature type="region of interest" description="Disordered" evidence="1">
    <location>
        <begin position="58"/>
        <end position="130"/>
    </location>
</feature>
<evidence type="ECO:0000256" key="1">
    <source>
        <dbReference type="SAM" id="MobiDB-lite"/>
    </source>
</evidence>
<evidence type="ECO:0000313" key="3">
    <source>
        <dbReference type="Proteomes" id="UP000030663"/>
    </source>
</evidence>
<organism evidence="2 3">
    <name type="scientific">Fusarium oxysporum f. sp. raphani 54005</name>
    <dbReference type="NCBI Taxonomy" id="1089458"/>
    <lineage>
        <taxon>Eukaryota</taxon>
        <taxon>Fungi</taxon>
        <taxon>Dikarya</taxon>
        <taxon>Ascomycota</taxon>
        <taxon>Pezizomycotina</taxon>
        <taxon>Sordariomycetes</taxon>
        <taxon>Hypocreomycetidae</taxon>
        <taxon>Hypocreales</taxon>
        <taxon>Nectriaceae</taxon>
        <taxon>Fusarium</taxon>
        <taxon>Fusarium oxysporum species complex</taxon>
    </lineage>
</organism>
<dbReference type="AlphaFoldDB" id="X0B541"/>
<reference evidence="2 3" key="1">
    <citation type="submission" date="2011-11" db="EMBL/GenBank/DDBJ databases">
        <title>The Genome Sequence of Fusarium oxysporum PHW815.</title>
        <authorList>
            <consortium name="The Broad Institute Genome Sequencing Platform"/>
            <person name="Ma L.-J."/>
            <person name="Gale L.R."/>
            <person name="Schwartz D.C."/>
            <person name="Zhou S."/>
            <person name="Corby-Kistler H."/>
            <person name="Young S.K."/>
            <person name="Zeng Q."/>
            <person name="Gargeya S."/>
            <person name="Fitzgerald M."/>
            <person name="Haas B."/>
            <person name="Abouelleil A."/>
            <person name="Alvarado L."/>
            <person name="Arachchi H.M."/>
            <person name="Berlin A."/>
            <person name="Brown A."/>
            <person name="Chapman S.B."/>
            <person name="Chen Z."/>
            <person name="Dunbar C."/>
            <person name="Freedman E."/>
            <person name="Gearin G."/>
            <person name="Goldberg J."/>
            <person name="Griggs A."/>
            <person name="Gujja S."/>
            <person name="Heiman D."/>
            <person name="Howarth C."/>
            <person name="Larson L."/>
            <person name="Lui A."/>
            <person name="MacDonald P.J.P."/>
            <person name="Montmayeur A."/>
            <person name="Murphy C."/>
            <person name="Neiman D."/>
            <person name="Pearson M."/>
            <person name="Priest M."/>
            <person name="Roberts A."/>
            <person name="Saif S."/>
            <person name="Shea T."/>
            <person name="Shenoy N."/>
            <person name="Sisk P."/>
            <person name="Stolte C."/>
            <person name="Sykes S."/>
            <person name="Wortman J."/>
            <person name="Nusbaum C."/>
            <person name="Birren B."/>
        </authorList>
    </citation>
    <scope>NUCLEOTIDE SEQUENCE [LARGE SCALE GENOMIC DNA]</scope>
    <source>
        <strain evidence="2 3">54005</strain>
    </source>
</reference>
<accession>X0B541</accession>
<feature type="compositionally biased region" description="Low complexity" evidence="1">
    <location>
        <begin position="70"/>
        <end position="84"/>
    </location>
</feature>